<evidence type="ECO:0000256" key="5">
    <source>
        <dbReference type="ARBA" id="ARBA00022824"/>
    </source>
</evidence>
<keyword evidence="6" id="KW-1133">Transmembrane helix</keyword>
<name>T1K954_TETUR</name>
<sequence>MIFIAISLVLRSKFSHLVDCDLIIADQVSAPIPFIKMLYHWRQQKPKILFYCHFPDLLQTSRTNWFKRLYRAPLDWFEEKTTGMADCILVNSHFTASVFRDTFKSLSHVELDVLYPVFKFSTFDRPVKDVLSKGLPRLPNQITTIFLSLNRYERKKRVELAIEALADLKDKLFGQAKLYGTTHLIIAGGYDENQLQNVEYHQELKLRAKELDVEDDVTFLKSPSDEDKHLLLHSCTAVLYTPENEHFGIVPLEAMYMSKPVIACNSGGPLETIKDGETGFLCNPDSASFADKMYKFVVDKSLAREMGREGREHVKKNFSIQQFDKKLIGLVDKLVSK</sequence>
<dbReference type="eggNOG" id="KOG0853">
    <property type="taxonomic scope" value="Eukaryota"/>
</dbReference>
<evidence type="ECO:0000259" key="12">
    <source>
        <dbReference type="Pfam" id="PF13439"/>
    </source>
</evidence>
<dbReference type="InterPro" id="IPR028098">
    <property type="entry name" value="Glyco_trans_4-like_N"/>
</dbReference>
<keyword evidence="3 10" id="KW-0808">Transferase</keyword>
<dbReference type="Gene3D" id="3.40.50.2000">
    <property type="entry name" value="Glycogen Phosphorylase B"/>
    <property type="match status" value="1"/>
</dbReference>
<dbReference type="AlphaFoldDB" id="T1K954"/>
<organism evidence="13 14">
    <name type="scientific">Tetranychus urticae</name>
    <name type="common">Two-spotted spider mite</name>
    <dbReference type="NCBI Taxonomy" id="32264"/>
    <lineage>
        <taxon>Eukaryota</taxon>
        <taxon>Metazoa</taxon>
        <taxon>Ecdysozoa</taxon>
        <taxon>Arthropoda</taxon>
        <taxon>Chelicerata</taxon>
        <taxon>Arachnida</taxon>
        <taxon>Acari</taxon>
        <taxon>Acariformes</taxon>
        <taxon>Trombidiformes</taxon>
        <taxon>Prostigmata</taxon>
        <taxon>Eleutherengona</taxon>
        <taxon>Raphignathae</taxon>
        <taxon>Tetranychoidea</taxon>
        <taxon>Tetranychidae</taxon>
        <taxon>Tetranychus</taxon>
    </lineage>
</organism>
<dbReference type="HOGENOM" id="CLU_030619_2_0_1"/>
<dbReference type="PANTHER" id="PTHR45918:SF1">
    <property type="entry name" value="ALPHA-1,3_1,6-MANNOSYLTRANSFERASE ALG2"/>
    <property type="match status" value="1"/>
</dbReference>
<evidence type="ECO:0000259" key="11">
    <source>
        <dbReference type="Pfam" id="PF00534"/>
    </source>
</evidence>
<dbReference type="Proteomes" id="UP000015104">
    <property type="component" value="Unassembled WGS sequence"/>
</dbReference>
<comment type="catalytic activity">
    <reaction evidence="9 10">
        <text>an alpha-D-Man-(1-&gt;3)-beta-D-Man-(1-&gt;4)-beta-D-GlcNAc-(1-&gt;4)-alpha-D-GlcNAc-diphospho-di-trans,poly-cis-dolichol + GDP-alpha-D-mannose = an alpha-D-Man-(1-&gt;3)-[alpha-D-Man-(1-&gt;6)]-beta-D-Man-(1-&gt;4)-beta-D-GlcNAc-(1-&gt;4)-alpha-D-GlcNAc-diphospho-di-trans,poly-cis-dolichol + GDP + H(+)</text>
        <dbReference type="Rhea" id="RHEA:29519"/>
        <dbReference type="Rhea" id="RHEA-COMP:19513"/>
        <dbReference type="Rhea" id="RHEA-COMP:19515"/>
        <dbReference type="ChEBI" id="CHEBI:15378"/>
        <dbReference type="ChEBI" id="CHEBI:57527"/>
        <dbReference type="ChEBI" id="CHEBI:58189"/>
        <dbReference type="ChEBI" id="CHEBI:132510"/>
        <dbReference type="ChEBI" id="CHEBI:132511"/>
        <dbReference type="EC" id="2.4.1.257"/>
    </reaction>
    <physiologicalReaction direction="left-to-right" evidence="9 10">
        <dbReference type="Rhea" id="RHEA:29520"/>
    </physiologicalReaction>
</comment>
<dbReference type="GO" id="GO:0005789">
    <property type="term" value="C:endoplasmic reticulum membrane"/>
    <property type="evidence" value="ECO:0007669"/>
    <property type="project" value="UniProtKB-SubCell"/>
</dbReference>
<keyword evidence="7" id="KW-0472">Membrane</keyword>
<evidence type="ECO:0000256" key="6">
    <source>
        <dbReference type="ARBA" id="ARBA00022989"/>
    </source>
</evidence>
<proteinExistence type="inferred from homology"/>
<comment type="catalytic activity">
    <reaction evidence="8 10">
        <text>a beta-D-Man-(1-&gt;4)-beta-D-GlcNAc-(1-&gt;4)-alpha-D-GlcNAc-diphospho-di-trans,poly-cis-dolichol + GDP-alpha-D-mannose = an alpha-D-Man-(1-&gt;3)-beta-D-Man-(1-&gt;4)-beta-D-GlcNAc-(1-&gt;4)-alpha-D-GlcNAc-diphospho-di-trans,poly-cis-dolichol + GDP + H(+)</text>
        <dbReference type="Rhea" id="RHEA:29515"/>
        <dbReference type="Rhea" id="RHEA-COMP:19511"/>
        <dbReference type="Rhea" id="RHEA-COMP:19513"/>
        <dbReference type="ChEBI" id="CHEBI:15378"/>
        <dbReference type="ChEBI" id="CHEBI:57527"/>
        <dbReference type="ChEBI" id="CHEBI:58189"/>
        <dbReference type="ChEBI" id="CHEBI:58472"/>
        <dbReference type="ChEBI" id="CHEBI:132510"/>
        <dbReference type="EC" id="2.4.1.132"/>
    </reaction>
    <physiologicalReaction direction="left-to-right" evidence="8 10">
        <dbReference type="Rhea" id="RHEA:29516"/>
    </physiologicalReaction>
</comment>
<dbReference type="FunFam" id="3.40.50.2000:FF:000210">
    <property type="entry name" value="Alpha-1,3/1,6-mannosyltransferase ALG2"/>
    <property type="match status" value="1"/>
</dbReference>
<evidence type="ECO:0000256" key="3">
    <source>
        <dbReference type="ARBA" id="ARBA00022679"/>
    </source>
</evidence>
<dbReference type="EnsemblMetazoa" id="tetur07g03730.1">
    <property type="protein sequence ID" value="tetur07g03730.1"/>
    <property type="gene ID" value="tetur07g03730"/>
</dbReference>
<evidence type="ECO:0000256" key="2">
    <source>
        <dbReference type="ARBA" id="ARBA00022676"/>
    </source>
</evidence>
<accession>T1K954</accession>
<keyword evidence="4" id="KW-0812">Transmembrane</keyword>
<dbReference type="Pfam" id="PF13439">
    <property type="entry name" value="Glyco_transf_4"/>
    <property type="match status" value="1"/>
</dbReference>
<dbReference type="InterPro" id="IPR001296">
    <property type="entry name" value="Glyco_trans_1"/>
</dbReference>
<dbReference type="EMBL" id="CAEY01001888">
    <property type="status" value="NOT_ANNOTATED_CDS"/>
    <property type="molecule type" value="Genomic_DNA"/>
</dbReference>
<dbReference type="Pfam" id="PF00534">
    <property type="entry name" value="Glycos_transf_1"/>
    <property type="match status" value="1"/>
</dbReference>
<evidence type="ECO:0000256" key="1">
    <source>
        <dbReference type="ARBA" id="ARBA00004922"/>
    </source>
</evidence>
<dbReference type="PANTHER" id="PTHR45918">
    <property type="entry name" value="ALPHA-1,3/1,6-MANNOSYLTRANSFERASE ALG2"/>
    <property type="match status" value="1"/>
</dbReference>
<comment type="subcellular location">
    <subcellularLocation>
        <location evidence="10">Endoplasmic reticulum membrane</location>
        <topology evidence="10">Single-pass membrane protein</topology>
    </subcellularLocation>
</comment>
<comment type="similarity">
    <text evidence="10">Belongs to the glycosyltransferase group 1 family.</text>
</comment>
<evidence type="ECO:0000256" key="8">
    <source>
        <dbReference type="ARBA" id="ARBA00045103"/>
    </source>
</evidence>
<dbReference type="InterPro" id="IPR027054">
    <property type="entry name" value="ALG2"/>
</dbReference>
<keyword evidence="14" id="KW-1185">Reference proteome</keyword>
<dbReference type="SUPFAM" id="SSF53756">
    <property type="entry name" value="UDP-Glycosyltransferase/glycogen phosphorylase"/>
    <property type="match status" value="1"/>
</dbReference>
<dbReference type="EC" id="2.4.1.132" evidence="10"/>
<evidence type="ECO:0000256" key="4">
    <source>
        <dbReference type="ARBA" id="ARBA00022692"/>
    </source>
</evidence>
<dbReference type="GO" id="GO:0004378">
    <property type="term" value="F:GDP-Man:Man(1)GlcNAc(2)-PP-Dol alpha-1,3-mannosyltransferase activity"/>
    <property type="evidence" value="ECO:0007669"/>
    <property type="project" value="UniProtKB-UniRule"/>
</dbReference>
<feature type="domain" description="Glycosyltransferase subfamily 4-like N-terminal" evidence="12">
    <location>
        <begin position="17"/>
        <end position="104"/>
    </location>
</feature>
<evidence type="ECO:0000256" key="10">
    <source>
        <dbReference type="RuleBase" id="RU367136"/>
    </source>
</evidence>
<comment type="pathway">
    <text evidence="1 10">Protein modification; protein glycosylation.</text>
</comment>
<evidence type="ECO:0000256" key="7">
    <source>
        <dbReference type="ARBA" id="ARBA00023136"/>
    </source>
</evidence>
<evidence type="ECO:0000256" key="9">
    <source>
        <dbReference type="ARBA" id="ARBA00045104"/>
    </source>
</evidence>
<keyword evidence="5" id="KW-0256">Endoplasmic reticulum</keyword>
<evidence type="ECO:0000313" key="14">
    <source>
        <dbReference type="Proteomes" id="UP000015104"/>
    </source>
</evidence>
<comment type="function">
    <text evidence="10">Mannosylates Man(2)GlcNAc(2)-dolichol diphosphate and Man(1)GlcNAc(2)-dolichol diphosphate to form Man(3)GlcNAc(2)-dolichol diphosphate.</text>
</comment>
<feature type="domain" description="Glycosyl transferase family 1" evidence="11">
    <location>
        <begin position="144"/>
        <end position="312"/>
    </location>
</feature>
<protein>
    <recommendedName>
        <fullName evidence="10">Alpha-1,3/1,6-mannosyltransferase ALG2</fullName>
        <ecNumber evidence="10">2.4.1.132</ecNumber>
        <ecNumber evidence="10">2.4.1.257</ecNumber>
    </recommendedName>
    <alternativeName>
        <fullName evidence="10">GDP-Man:Man(1)GlcNAc(2)-PP-Dol alpha-1,3-mannosyltransferase</fullName>
    </alternativeName>
</protein>
<dbReference type="UniPathway" id="UPA00378"/>
<reference evidence="13" key="2">
    <citation type="submission" date="2015-06" db="UniProtKB">
        <authorList>
            <consortium name="EnsemblMetazoa"/>
        </authorList>
    </citation>
    <scope>IDENTIFICATION</scope>
</reference>
<dbReference type="STRING" id="32264.T1K954"/>
<reference evidence="14" key="1">
    <citation type="submission" date="2011-08" db="EMBL/GenBank/DDBJ databases">
        <authorList>
            <person name="Rombauts S."/>
        </authorList>
    </citation>
    <scope>NUCLEOTIDE SEQUENCE</scope>
    <source>
        <strain evidence="14">London</strain>
    </source>
</reference>
<keyword evidence="2 10" id="KW-0328">Glycosyltransferase</keyword>
<dbReference type="EC" id="2.4.1.257" evidence="10"/>
<dbReference type="GO" id="GO:0102704">
    <property type="term" value="F:GDP-Man:Man(2)GlcNAc(2)-PP-Dol alpha-1,6-mannosyltransferase activity"/>
    <property type="evidence" value="ECO:0007669"/>
    <property type="project" value="UniProtKB-UniRule"/>
</dbReference>
<evidence type="ECO:0000313" key="13">
    <source>
        <dbReference type="EnsemblMetazoa" id="tetur07g03730.1"/>
    </source>
</evidence>